<accession>A0A515ENG8</accession>
<evidence type="ECO:0000256" key="5">
    <source>
        <dbReference type="ARBA" id="ARBA00022967"/>
    </source>
</evidence>
<dbReference type="AlphaFoldDB" id="A0A515ENG8"/>
<reference evidence="9" key="1">
    <citation type="submission" date="2019-02" db="EMBL/GenBank/DDBJ databases">
        <title>Complete genome sequence of Rhodoferax sp. Gr-4.</title>
        <authorList>
            <person name="Jin L."/>
        </authorList>
    </citation>
    <scope>NUCLEOTIDE SEQUENCE [LARGE SCALE GENOMIC DNA]</scope>
    <source>
        <strain evidence="9">Gr-4</strain>
    </source>
</reference>
<evidence type="ECO:0000259" key="7">
    <source>
        <dbReference type="PROSITE" id="PS50893"/>
    </source>
</evidence>
<dbReference type="EMBL" id="CP036282">
    <property type="protein sequence ID" value="QDL54200.1"/>
    <property type="molecule type" value="Genomic_DNA"/>
</dbReference>
<dbReference type="PANTHER" id="PTHR42794">
    <property type="entry name" value="HEMIN IMPORT ATP-BINDING PROTEIN HMUV"/>
    <property type="match status" value="1"/>
</dbReference>
<comment type="function">
    <text evidence="6">Part of the ABC transporter complex HmuTUV involved in hemin import. Responsible for energy coupling to the transport system.</text>
</comment>
<gene>
    <name evidence="8" type="ORF">EXZ61_08495</name>
</gene>
<dbReference type="SUPFAM" id="SSF52540">
    <property type="entry name" value="P-loop containing nucleoside triphosphate hydrolases"/>
    <property type="match status" value="1"/>
</dbReference>
<dbReference type="SMART" id="SM00382">
    <property type="entry name" value="AAA"/>
    <property type="match status" value="1"/>
</dbReference>
<keyword evidence="9" id="KW-1185">Reference proteome</keyword>
<dbReference type="InterPro" id="IPR027417">
    <property type="entry name" value="P-loop_NTPase"/>
</dbReference>
<name>A0A515ENG8_9BURK</name>
<evidence type="ECO:0000256" key="3">
    <source>
        <dbReference type="ARBA" id="ARBA00022741"/>
    </source>
</evidence>
<keyword evidence="4 8" id="KW-0067">ATP-binding</keyword>
<dbReference type="InterPro" id="IPR003593">
    <property type="entry name" value="AAA+_ATPase"/>
</dbReference>
<dbReference type="GO" id="GO:0016887">
    <property type="term" value="F:ATP hydrolysis activity"/>
    <property type="evidence" value="ECO:0007669"/>
    <property type="project" value="InterPro"/>
</dbReference>
<evidence type="ECO:0000256" key="4">
    <source>
        <dbReference type="ARBA" id="ARBA00022840"/>
    </source>
</evidence>
<evidence type="ECO:0000256" key="6">
    <source>
        <dbReference type="ARBA" id="ARBA00037066"/>
    </source>
</evidence>
<evidence type="ECO:0000256" key="1">
    <source>
        <dbReference type="ARBA" id="ARBA00022448"/>
    </source>
</evidence>
<protein>
    <submittedName>
        <fullName evidence="8">Heme ABC transporter ATP-binding protein</fullName>
    </submittedName>
</protein>
<dbReference type="Proteomes" id="UP000317365">
    <property type="component" value="Chromosome"/>
</dbReference>
<dbReference type="InterPro" id="IPR017871">
    <property type="entry name" value="ABC_transporter-like_CS"/>
</dbReference>
<reference evidence="9" key="2">
    <citation type="journal article" date="2020" name="Int. J. Syst. Evol. Microbiol.">
        <title>Genomic insights into a novel species Rhodoferax aquaticus sp. nov., isolated from freshwater.</title>
        <authorList>
            <person name="Li T."/>
            <person name="Zhuo Y."/>
            <person name="Jin C.Z."/>
            <person name="Wu X."/>
            <person name="Ko S.R."/>
            <person name="Jin F.J."/>
            <person name="Ahn C.Y."/>
            <person name="Oh H.M."/>
            <person name="Lee H.G."/>
            <person name="Jin L."/>
        </authorList>
    </citation>
    <scope>NUCLEOTIDE SEQUENCE [LARGE SCALE GENOMIC DNA]</scope>
    <source>
        <strain evidence="9">Gr-4</strain>
    </source>
</reference>
<organism evidence="8 9">
    <name type="scientific">Rhodoferax aquaticus</name>
    <dbReference type="NCBI Taxonomy" id="2527691"/>
    <lineage>
        <taxon>Bacteria</taxon>
        <taxon>Pseudomonadati</taxon>
        <taxon>Pseudomonadota</taxon>
        <taxon>Betaproteobacteria</taxon>
        <taxon>Burkholderiales</taxon>
        <taxon>Comamonadaceae</taxon>
        <taxon>Rhodoferax</taxon>
    </lineage>
</organism>
<dbReference type="KEGG" id="rhg:EXZ61_08495"/>
<keyword evidence="3" id="KW-0547">Nucleotide-binding</keyword>
<dbReference type="CDD" id="cd03214">
    <property type="entry name" value="ABC_Iron-Siderophores_B12_Hemin"/>
    <property type="match status" value="1"/>
</dbReference>
<evidence type="ECO:0000313" key="8">
    <source>
        <dbReference type="EMBL" id="QDL54200.1"/>
    </source>
</evidence>
<keyword evidence="2" id="KW-1003">Cell membrane</keyword>
<evidence type="ECO:0000313" key="9">
    <source>
        <dbReference type="Proteomes" id="UP000317365"/>
    </source>
</evidence>
<keyword evidence="2" id="KW-0472">Membrane</keyword>
<dbReference type="GO" id="GO:0005524">
    <property type="term" value="F:ATP binding"/>
    <property type="evidence" value="ECO:0007669"/>
    <property type="project" value="UniProtKB-KW"/>
</dbReference>
<dbReference type="NCBIfam" id="NF010068">
    <property type="entry name" value="PRK13548.1"/>
    <property type="match status" value="1"/>
</dbReference>
<sequence>MNAMLCLNQVSCNVGGAKLLEATTAAIAAGQVTAILGPNGAGKSTLLALLSGQRRASSGRVWLNGTLLDDMSPAATARVRALLHQDSSVAFDYTVRELVELGRYPHRLQPSAHEAGIVQAAMAATGVLHLQHRVVTALSGGERARAQLARVLAQLWEPTASGEPRCLLMDEPTAALDMAHQHQVLALAKDWAVRQGVGAVLVLHDLNLALRYADHVLLLQKGRLTHQGPPREVLTPAVVAEVWGVQAQAVAHADGVGQLLVSAA</sequence>
<dbReference type="RefSeq" id="WP_142810895.1">
    <property type="nucleotide sequence ID" value="NZ_CP036282.1"/>
</dbReference>
<keyword evidence="5" id="KW-1278">Translocase</keyword>
<dbReference type="PANTHER" id="PTHR42794:SF1">
    <property type="entry name" value="HEMIN IMPORT ATP-BINDING PROTEIN HMUV"/>
    <property type="match status" value="1"/>
</dbReference>
<feature type="domain" description="ABC transporter" evidence="7">
    <location>
        <begin position="5"/>
        <end position="246"/>
    </location>
</feature>
<dbReference type="Gene3D" id="3.40.50.300">
    <property type="entry name" value="P-loop containing nucleotide triphosphate hydrolases"/>
    <property type="match status" value="1"/>
</dbReference>
<dbReference type="PROSITE" id="PS50893">
    <property type="entry name" value="ABC_TRANSPORTER_2"/>
    <property type="match status" value="1"/>
</dbReference>
<dbReference type="InterPro" id="IPR003439">
    <property type="entry name" value="ABC_transporter-like_ATP-bd"/>
</dbReference>
<evidence type="ECO:0000256" key="2">
    <source>
        <dbReference type="ARBA" id="ARBA00022475"/>
    </source>
</evidence>
<dbReference type="PROSITE" id="PS00211">
    <property type="entry name" value="ABC_TRANSPORTER_1"/>
    <property type="match status" value="1"/>
</dbReference>
<proteinExistence type="predicted"/>
<dbReference type="Pfam" id="PF00005">
    <property type="entry name" value="ABC_tran"/>
    <property type="match status" value="1"/>
</dbReference>
<keyword evidence="1" id="KW-0813">Transport</keyword>